<evidence type="ECO:0008006" key="3">
    <source>
        <dbReference type="Google" id="ProtNLM"/>
    </source>
</evidence>
<protein>
    <recommendedName>
        <fullName evidence="3">Nucleoside-binding outer membrane protein</fullName>
    </recommendedName>
</protein>
<dbReference type="Gene3D" id="2.40.230.20">
    <property type="entry name" value="Nucleoside-specific channel-forming protein, Tsx-like"/>
    <property type="match status" value="1"/>
</dbReference>
<dbReference type="OrthoDB" id="104801at2"/>
<gene>
    <name evidence="1" type="ORF">PS833_05374</name>
</gene>
<dbReference type="Proteomes" id="UP000409037">
    <property type="component" value="Unassembled WGS sequence"/>
</dbReference>
<dbReference type="InterPro" id="IPR036777">
    <property type="entry name" value="Channel_Tsx-like_sf"/>
</dbReference>
<dbReference type="RefSeq" id="WP_150800517.1">
    <property type="nucleotide sequence ID" value="NZ_CABVHU010000017.1"/>
</dbReference>
<evidence type="ECO:0000313" key="1">
    <source>
        <dbReference type="EMBL" id="VVO35873.1"/>
    </source>
</evidence>
<proteinExistence type="predicted"/>
<name>A0A5E7FER9_PSEFL</name>
<reference evidence="1 2" key="1">
    <citation type="submission" date="2019-09" db="EMBL/GenBank/DDBJ databases">
        <authorList>
            <person name="Chandra G."/>
            <person name="Truman W A."/>
        </authorList>
    </citation>
    <scope>NUCLEOTIDE SEQUENCE [LARGE SCALE GENOMIC DNA]</scope>
    <source>
        <strain evidence="1">PS833</strain>
    </source>
</reference>
<evidence type="ECO:0000313" key="2">
    <source>
        <dbReference type="Proteomes" id="UP000409037"/>
    </source>
</evidence>
<sequence length="286" mass="31727" precursor="true">MDHSIGLPSLLALSLAVLTPCALAAPGYSDTLIGYRYSDHYSDPGKTRDVAKNILQITHVSSYRLGQNFINLDVFKSDSTDPAKGGGTGATEFYLTYRNQLQYGKVFDKPLAFGPVKDVALTAGFDYNTKNNEFASEKRLLVLGPTLKFALPAGFLDASVLYAREWNHCGLDVCGKPGNHNDLLFDPFLQFNLTWGVPFMAGPLPLKFQGFYTYSSKKGDDYQNRPTAAEQLMRTSLMLDVGQLGWGEKNVLWIGPGYEYWRNKFGNEKGPGTDVDALSINLEWHL</sequence>
<organism evidence="1 2">
    <name type="scientific">Pseudomonas fluorescens</name>
    <dbReference type="NCBI Taxonomy" id="294"/>
    <lineage>
        <taxon>Bacteria</taxon>
        <taxon>Pseudomonadati</taxon>
        <taxon>Pseudomonadota</taxon>
        <taxon>Gammaproteobacteria</taxon>
        <taxon>Pseudomonadales</taxon>
        <taxon>Pseudomonadaceae</taxon>
        <taxon>Pseudomonas</taxon>
    </lineage>
</organism>
<dbReference type="SUPFAM" id="SSF111364">
    <property type="entry name" value="Tsx-like channel"/>
    <property type="match status" value="1"/>
</dbReference>
<dbReference type="AlphaFoldDB" id="A0A5E7FER9"/>
<accession>A0A5E7FER9</accession>
<dbReference type="EMBL" id="CABVHU010000017">
    <property type="protein sequence ID" value="VVO35873.1"/>
    <property type="molecule type" value="Genomic_DNA"/>
</dbReference>
<dbReference type="GO" id="GO:0009279">
    <property type="term" value="C:cell outer membrane"/>
    <property type="evidence" value="ECO:0007669"/>
    <property type="project" value="InterPro"/>
</dbReference>